<evidence type="ECO:0000313" key="1">
    <source>
        <dbReference type="EMBL" id="WOC33474.1"/>
    </source>
</evidence>
<dbReference type="Proteomes" id="UP001300604">
    <property type="component" value="Chromosome"/>
</dbReference>
<dbReference type="KEGG" id="carl:PXC00_06300"/>
<name>A0AA97DBM8_9FIRM</name>
<organism evidence="1 2">
    <name type="scientific">Caproicibacterium argilliputei</name>
    <dbReference type="NCBI Taxonomy" id="3030016"/>
    <lineage>
        <taxon>Bacteria</taxon>
        <taxon>Bacillati</taxon>
        <taxon>Bacillota</taxon>
        <taxon>Clostridia</taxon>
        <taxon>Eubacteriales</taxon>
        <taxon>Oscillospiraceae</taxon>
        <taxon>Caproicibacterium</taxon>
    </lineage>
</organism>
<dbReference type="InterPro" id="IPR053738">
    <property type="entry name" value="Lambda_capsid_assembly"/>
</dbReference>
<evidence type="ECO:0000313" key="2">
    <source>
        <dbReference type="Proteomes" id="UP001300604"/>
    </source>
</evidence>
<dbReference type="Gene3D" id="3.90.1690.10">
    <property type="entry name" value="phage-related protein like domain"/>
    <property type="match status" value="1"/>
</dbReference>
<reference evidence="2" key="3">
    <citation type="submission" date="2024-06" db="EMBL/GenBank/DDBJ databases">
        <authorList>
            <person name="Zeng C."/>
        </authorList>
    </citation>
    <scope>NUCLEOTIDE SEQUENCE [LARGE SCALE GENOMIC DNA]</scope>
    <source>
        <strain evidence="2">ZCY20-5</strain>
    </source>
</reference>
<reference evidence="2" key="1">
    <citation type="submission" date="2024-06" db="EMBL/GenBank/DDBJ databases">
        <title>Caproicibacterium argilliputei sp. nov, a novel caproic acid producing anaerobic bacterium isolated from pit mud.</title>
        <authorList>
            <person name="Zeng C."/>
        </authorList>
    </citation>
    <scope>NUCLEOTIDE SEQUENCE [LARGE SCALE GENOMIC DNA]</scope>
    <source>
        <strain evidence="2">ZCY20-5</strain>
    </source>
</reference>
<accession>A0AA97DBM8</accession>
<dbReference type="EMBL" id="CP135996">
    <property type="protein sequence ID" value="WOC33474.1"/>
    <property type="molecule type" value="Genomic_DNA"/>
</dbReference>
<reference evidence="1 2" key="2">
    <citation type="submission" date="2024-06" db="EMBL/GenBank/DDBJ databases">
        <title>Caproicibacterium argilliputei sp. nov, a novel caproic acid producing anaerobic bacterium isolated from pit mud.</title>
        <authorList>
            <person name="Xia S."/>
        </authorList>
    </citation>
    <scope>NUCLEOTIDE SEQUENCE [LARGE SCALE GENOMIC DNA]</scope>
    <source>
        <strain evidence="1 2">ZCY20-5</strain>
    </source>
</reference>
<dbReference type="RefSeq" id="WP_275846557.1">
    <property type="nucleotide sequence ID" value="NZ_CP135996.1"/>
</dbReference>
<dbReference type="AlphaFoldDB" id="A0AA97DBM8"/>
<proteinExistence type="predicted"/>
<keyword evidence="2" id="KW-1185">Reference proteome</keyword>
<sequence>MNALSSGEIMNQIQKGMFHPNVVLTNIAMAYFQAQQDYVAKQMFPILPVQLPTSAYYIFDKGDLARDDVKRKPQLGKVEPVVVSNHLDTYSVQIDQIIMGIDQIAQTSIQRQPVIGASDPRKSKARIIAEKMNIHQDLIFADGFFKPGVWTDEWTGGTAYSDESHTFVKFSDANCDPIKLFDALRTRMKKRGRRKPNKLSLGENAFNALKENPIILDHIKYGGSTANPAIVTEQVLAEMFGLQKVTVFGSTYNDAVPGKDENMEFICDPDSALLVYATDSPAIDEPTAGYMFSWDMLGNGNYMPVLQYPGENGTHSEFIEGLMGLACKKTADDLGIFLKECV</sequence>
<protein>
    <submittedName>
        <fullName evidence="1">Uncharacterized protein</fullName>
    </submittedName>
</protein>
<gene>
    <name evidence="1" type="ORF">PXC00_06300</name>
</gene>